<organism evidence="1 2">
    <name type="scientific">Mesocricetibacter intestinalis</name>
    <dbReference type="NCBI Taxonomy" id="1521930"/>
    <lineage>
        <taxon>Bacteria</taxon>
        <taxon>Pseudomonadati</taxon>
        <taxon>Pseudomonadota</taxon>
        <taxon>Gammaproteobacteria</taxon>
        <taxon>Pasteurellales</taxon>
        <taxon>Pasteurellaceae</taxon>
        <taxon>Mesocricetibacter</taxon>
    </lineage>
</organism>
<dbReference type="PANTHER" id="PTHR34227">
    <property type="entry name" value="CHAPERONE PROTEIN YCDY"/>
    <property type="match status" value="1"/>
</dbReference>
<dbReference type="PANTHER" id="PTHR34227:SF12">
    <property type="entry name" value="CHAPERONE PROTEIN YCDY"/>
    <property type="match status" value="1"/>
</dbReference>
<evidence type="ECO:0000313" key="2">
    <source>
        <dbReference type="Proteomes" id="UP000295657"/>
    </source>
</evidence>
<dbReference type="InterPro" id="IPR036411">
    <property type="entry name" value="TorD-like_sf"/>
</dbReference>
<dbReference type="Gene3D" id="1.10.3480.10">
    <property type="entry name" value="TorD-like"/>
    <property type="match status" value="1"/>
</dbReference>
<dbReference type="Proteomes" id="UP000295657">
    <property type="component" value="Unassembled WGS sequence"/>
</dbReference>
<dbReference type="EMBL" id="SNYQ01000006">
    <property type="protein sequence ID" value="TDQ57196.1"/>
    <property type="molecule type" value="Genomic_DNA"/>
</dbReference>
<dbReference type="InterPro" id="IPR050289">
    <property type="entry name" value="TorD/DmsD_chaperones"/>
</dbReference>
<dbReference type="AlphaFoldDB" id="A0A4R6VBJ3"/>
<dbReference type="SUPFAM" id="SSF89155">
    <property type="entry name" value="TorD-like"/>
    <property type="match status" value="1"/>
</dbReference>
<dbReference type="PIRSF" id="PIRSF004690">
    <property type="entry name" value="DmsD"/>
    <property type="match status" value="1"/>
</dbReference>
<dbReference type="OrthoDB" id="5684843at2"/>
<dbReference type="RefSeq" id="WP_133545198.1">
    <property type="nucleotide sequence ID" value="NZ_SNYQ01000006.1"/>
</dbReference>
<name>A0A4R6VBJ3_9PAST</name>
<reference evidence="1 2" key="1">
    <citation type="submission" date="2019-03" db="EMBL/GenBank/DDBJ databases">
        <title>Genomic Encyclopedia of Type Strains, Phase IV (KMG-IV): sequencing the most valuable type-strain genomes for metagenomic binning, comparative biology and taxonomic classification.</title>
        <authorList>
            <person name="Goeker M."/>
        </authorList>
    </citation>
    <scope>NUCLEOTIDE SEQUENCE [LARGE SCALE GENOMIC DNA]</scope>
    <source>
        <strain evidence="1 2">DSM 28403</strain>
    </source>
</reference>
<protein>
    <submittedName>
        <fullName evidence="1">TorA maturation chaperone TorD</fullName>
    </submittedName>
</protein>
<dbReference type="InterPro" id="IPR026269">
    <property type="entry name" value="DmsD-type"/>
</dbReference>
<accession>A0A4R6VBJ3</accession>
<gene>
    <name evidence="1" type="ORF">EDC45_1591</name>
</gene>
<keyword evidence="2" id="KW-1185">Reference proteome</keyword>
<evidence type="ECO:0000313" key="1">
    <source>
        <dbReference type="EMBL" id="TDQ57196.1"/>
    </source>
</evidence>
<sequence>MSEDKLSHFSLISRLFGNLFYRTPQDPLLDGVFDWLKQQGLSALWPLELDEQTEKALQSLQLAVDRSLLAQEYRSLFVGEKAKADCRISAYGADPDAFIAFRRLRAMPEVESADHFGLLFLSASWLEDNTDSPAAQRELFETFLLPCAAPFLSAVEKGALLPFYRALALLSRQILAAMADELEEQEAIN</sequence>
<proteinExistence type="predicted"/>
<comment type="caution">
    <text evidence="1">The sequence shown here is derived from an EMBL/GenBank/DDBJ whole genome shotgun (WGS) entry which is preliminary data.</text>
</comment>